<dbReference type="eggNOG" id="ENOG50333PA">
    <property type="taxonomic scope" value="Bacteria"/>
</dbReference>
<evidence type="ECO:0000313" key="2">
    <source>
        <dbReference type="EMBL" id="EGG53933.1"/>
    </source>
</evidence>
<feature type="signal peptide" evidence="1">
    <location>
        <begin position="1"/>
        <end position="22"/>
    </location>
</feature>
<dbReference type="HOGENOM" id="CLU_615149_0_0_10"/>
<evidence type="ECO:0000313" key="3">
    <source>
        <dbReference type="Proteomes" id="UP000005546"/>
    </source>
</evidence>
<organism evidence="2 3">
    <name type="scientific">Paraprevotella xylaniphila YIT 11841</name>
    <dbReference type="NCBI Taxonomy" id="762982"/>
    <lineage>
        <taxon>Bacteria</taxon>
        <taxon>Pseudomonadati</taxon>
        <taxon>Bacteroidota</taxon>
        <taxon>Bacteroidia</taxon>
        <taxon>Bacteroidales</taxon>
        <taxon>Prevotellaceae</taxon>
        <taxon>Paraprevotella</taxon>
    </lineage>
</organism>
<proteinExistence type="predicted"/>
<dbReference type="STRING" id="762982.HMPREF9442_01788"/>
<keyword evidence="3" id="KW-1185">Reference proteome</keyword>
<sequence>MKTMKKRISQLFGLVAVGTALMAGVSCSNDTEELMGQPGATEETEHTAVMHLTGGLQSYTPKRETSTEWNEGDVIYLRFYQADEKTVVCGKAVYNASSSLWNISYYGNLSTGSTLKCEAFYFVNATATDNYHVTMTPMSCAYVDEAATYIVDDSELFVSAVLAPKTARMHIKGEKDKTVAVSGVVYNTSFSLTDNVFTTSTEEISTQFESDGYTPYIYCSLDETHVITLDDLYYKYTKTFDPTKFMAGESGYMVMPSQVENKGWTSVYYYPEEAVDLGLSVRWASMNVGASNQYDDGIYTSWGDAYGTNTSTSSSYNNDVHEIVGNPAYDIATNLWNERWQIPTREQWEELINNCTWTYAYDSERKVYGYTITAVNGNSIYLPFYFYTTGENIVNGSSYTSGYYWSSTEYSSSNKAYALELTSSSKYIDYNSKYYRMQVRPVLVK</sequence>
<dbReference type="Proteomes" id="UP000005546">
    <property type="component" value="Unassembled WGS sequence"/>
</dbReference>
<keyword evidence="1" id="KW-0732">Signal</keyword>
<protein>
    <submittedName>
        <fullName evidence="2">Fibrobacter succinogene major domain protein</fullName>
    </submittedName>
</protein>
<dbReference type="AlphaFoldDB" id="F3QUB8"/>
<comment type="caution">
    <text evidence="2">The sequence shown here is derived from an EMBL/GenBank/DDBJ whole genome shotgun (WGS) entry which is preliminary data.</text>
</comment>
<dbReference type="EMBL" id="AFBR01000049">
    <property type="protein sequence ID" value="EGG53933.1"/>
    <property type="molecule type" value="Genomic_DNA"/>
</dbReference>
<accession>F3QUB8</accession>
<dbReference type="PROSITE" id="PS51257">
    <property type="entry name" value="PROKAR_LIPOPROTEIN"/>
    <property type="match status" value="1"/>
</dbReference>
<gene>
    <name evidence="2" type="ORF">HMPREF9442_01788</name>
</gene>
<feature type="chain" id="PRO_5003300914" evidence="1">
    <location>
        <begin position="23"/>
        <end position="445"/>
    </location>
</feature>
<name>F3QUB8_9BACT</name>
<evidence type="ECO:0000256" key="1">
    <source>
        <dbReference type="SAM" id="SignalP"/>
    </source>
</evidence>
<reference evidence="2 3" key="1">
    <citation type="submission" date="2011-02" db="EMBL/GenBank/DDBJ databases">
        <authorList>
            <person name="Weinstock G."/>
            <person name="Sodergren E."/>
            <person name="Clifton S."/>
            <person name="Fulton L."/>
            <person name="Fulton B."/>
            <person name="Courtney L."/>
            <person name="Fronick C."/>
            <person name="Harrison M."/>
            <person name="Strong C."/>
            <person name="Farmer C."/>
            <person name="Delahaunty K."/>
            <person name="Markovic C."/>
            <person name="Hall O."/>
            <person name="Minx P."/>
            <person name="Tomlinson C."/>
            <person name="Mitreva M."/>
            <person name="Hou S."/>
            <person name="Chen J."/>
            <person name="Wollam A."/>
            <person name="Pepin K.H."/>
            <person name="Johnson M."/>
            <person name="Bhonagiri V."/>
            <person name="Zhang X."/>
            <person name="Suruliraj S."/>
            <person name="Warren W."/>
            <person name="Chinwalla A."/>
            <person name="Mardis E.R."/>
            <person name="Wilson R.K."/>
        </authorList>
    </citation>
    <scope>NUCLEOTIDE SEQUENCE [LARGE SCALE GENOMIC DNA]</scope>
    <source>
        <strain evidence="2 3">YIT 11841</strain>
    </source>
</reference>